<evidence type="ECO:0000313" key="2">
    <source>
        <dbReference type="Proteomes" id="UP001211065"/>
    </source>
</evidence>
<feature type="non-terminal residue" evidence="1">
    <location>
        <position position="1"/>
    </location>
</feature>
<dbReference type="EMBL" id="JADGJW010000193">
    <property type="protein sequence ID" value="KAJ3222073.1"/>
    <property type="molecule type" value="Genomic_DNA"/>
</dbReference>
<gene>
    <name evidence="1" type="ORF">HK099_002727</name>
</gene>
<reference evidence="1" key="1">
    <citation type="submission" date="2020-05" db="EMBL/GenBank/DDBJ databases">
        <title>Phylogenomic resolution of chytrid fungi.</title>
        <authorList>
            <person name="Stajich J.E."/>
            <person name="Amses K."/>
            <person name="Simmons R."/>
            <person name="Seto K."/>
            <person name="Myers J."/>
            <person name="Bonds A."/>
            <person name="Quandt C.A."/>
            <person name="Barry K."/>
            <person name="Liu P."/>
            <person name="Grigoriev I."/>
            <person name="Longcore J.E."/>
            <person name="James T.Y."/>
        </authorList>
    </citation>
    <scope>NUCLEOTIDE SEQUENCE</scope>
    <source>
        <strain evidence="1">JEL0476</strain>
    </source>
</reference>
<organism evidence="1 2">
    <name type="scientific">Clydaea vesicula</name>
    <dbReference type="NCBI Taxonomy" id="447962"/>
    <lineage>
        <taxon>Eukaryota</taxon>
        <taxon>Fungi</taxon>
        <taxon>Fungi incertae sedis</taxon>
        <taxon>Chytridiomycota</taxon>
        <taxon>Chytridiomycota incertae sedis</taxon>
        <taxon>Chytridiomycetes</taxon>
        <taxon>Lobulomycetales</taxon>
        <taxon>Lobulomycetaceae</taxon>
        <taxon>Clydaea</taxon>
    </lineage>
</organism>
<proteinExistence type="predicted"/>
<name>A0AAD5U2F0_9FUNG</name>
<comment type="caution">
    <text evidence="1">The sequence shown here is derived from an EMBL/GenBank/DDBJ whole genome shotgun (WGS) entry which is preliminary data.</text>
</comment>
<sequence>THLSNVLSKQTQELLSTTTPDQYIRVLHKQLQDMLTALHDCLDALAEETRNTERWRLKYEKYQKFVEKNYELKFKSASSFNNLSDINNQIDLQKRNKILSCLKFPSVNESVHKNILKLSKIKNNNKFGFLNDDDFNLEKESEKNFSRPKYIPESERNIVKEALVIKKS</sequence>
<keyword evidence="2" id="KW-1185">Reference proteome</keyword>
<evidence type="ECO:0000313" key="1">
    <source>
        <dbReference type="EMBL" id="KAJ3222073.1"/>
    </source>
</evidence>
<dbReference type="AlphaFoldDB" id="A0AAD5U2F0"/>
<protein>
    <submittedName>
        <fullName evidence="1">Uncharacterized protein</fullName>
    </submittedName>
</protein>
<dbReference type="Proteomes" id="UP001211065">
    <property type="component" value="Unassembled WGS sequence"/>
</dbReference>
<accession>A0AAD5U2F0</accession>